<evidence type="ECO:0000313" key="1">
    <source>
        <dbReference type="EMBL" id="KRM93075.1"/>
    </source>
</evidence>
<dbReference type="RefSeq" id="WP_056978469.1">
    <property type="nucleotide sequence ID" value="NZ_AYZR01000009.1"/>
</dbReference>
<comment type="caution">
    <text evidence="1">The sequence shown here is derived from an EMBL/GenBank/DDBJ whole genome shotgun (WGS) entry which is preliminary data.</text>
</comment>
<proteinExistence type="predicted"/>
<reference evidence="1 2" key="1">
    <citation type="journal article" date="2015" name="Genome Announc.">
        <title>Expanding the biotechnology potential of lactobacilli through comparative genomics of 213 strains and associated genera.</title>
        <authorList>
            <person name="Sun Z."/>
            <person name="Harris H.M."/>
            <person name="McCann A."/>
            <person name="Guo C."/>
            <person name="Argimon S."/>
            <person name="Zhang W."/>
            <person name="Yang X."/>
            <person name="Jeffery I.B."/>
            <person name="Cooney J.C."/>
            <person name="Kagawa T.F."/>
            <person name="Liu W."/>
            <person name="Song Y."/>
            <person name="Salvetti E."/>
            <person name="Wrobel A."/>
            <person name="Rasinkangas P."/>
            <person name="Parkhill J."/>
            <person name="Rea M.C."/>
            <person name="O'Sullivan O."/>
            <person name="Ritari J."/>
            <person name="Douillard F.P."/>
            <person name="Paul Ross R."/>
            <person name="Yang R."/>
            <person name="Briner A.E."/>
            <person name="Felis G.E."/>
            <person name="de Vos W.M."/>
            <person name="Barrangou R."/>
            <person name="Klaenhammer T.R."/>
            <person name="Caufield P.W."/>
            <person name="Cui Y."/>
            <person name="Zhang H."/>
            <person name="O'Toole P.W."/>
        </authorList>
    </citation>
    <scope>NUCLEOTIDE SEQUENCE [LARGE SCALE GENOMIC DNA]</scope>
    <source>
        <strain evidence="1 2">DSM 24302</strain>
    </source>
</reference>
<dbReference type="STRING" id="1423802.FC56_GL000739"/>
<evidence type="ECO:0000313" key="2">
    <source>
        <dbReference type="Proteomes" id="UP000051256"/>
    </source>
</evidence>
<protein>
    <submittedName>
        <fullName evidence="1">Uncharacterized protein</fullName>
    </submittedName>
</protein>
<accession>A0A0R2D0N7</accession>
<dbReference type="PATRIC" id="fig|1423802.4.peg.750"/>
<dbReference type="AlphaFoldDB" id="A0A0R2D0N7"/>
<dbReference type="Proteomes" id="UP000051256">
    <property type="component" value="Unassembled WGS sequence"/>
</dbReference>
<organism evidence="1 2">
    <name type="scientific">Lentilactobacillus senioris DSM 24302 = JCM 17472</name>
    <dbReference type="NCBI Taxonomy" id="1423802"/>
    <lineage>
        <taxon>Bacteria</taxon>
        <taxon>Bacillati</taxon>
        <taxon>Bacillota</taxon>
        <taxon>Bacilli</taxon>
        <taxon>Lactobacillales</taxon>
        <taxon>Lactobacillaceae</taxon>
        <taxon>Lentilactobacillus</taxon>
    </lineage>
</organism>
<gene>
    <name evidence="1" type="ORF">FC56_GL000739</name>
</gene>
<name>A0A0R2D0N7_9LACO</name>
<dbReference type="EMBL" id="AYZR01000009">
    <property type="protein sequence ID" value="KRM93075.1"/>
    <property type="molecule type" value="Genomic_DNA"/>
</dbReference>
<sequence length="62" mass="7102">MQKDYAELLRQLASGELATLQITTDEFMEFQSAYMNFESRKKIVGEAQANGIIVYHFENGPK</sequence>
<keyword evidence="2" id="KW-1185">Reference proteome</keyword>